<accession>A0A0C3PN54</accession>
<reference evidence="2" key="2">
    <citation type="submission" date="2015-01" db="EMBL/GenBank/DDBJ databases">
        <title>Evolutionary Origins and Diversification of the Mycorrhizal Mutualists.</title>
        <authorList>
            <consortium name="DOE Joint Genome Institute"/>
            <consortium name="Mycorrhizal Genomics Consortium"/>
            <person name="Kohler A."/>
            <person name="Kuo A."/>
            <person name="Nagy L.G."/>
            <person name="Floudas D."/>
            <person name="Copeland A."/>
            <person name="Barry K.W."/>
            <person name="Cichocki N."/>
            <person name="Veneault-Fourrey C."/>
            <person name="LaButti K."/>
            <person name="Lindquist E.A."/>
            <person name="Lipzen A."/>
            <person name="Lundell T."/>
            <person name="Morin E."/>
            <person name="Murat C."/>
            <person name="Riley R."/>
            <person name="Ohm R."/>
            <person name="Sun H."/>
            <person name="Tunlid A."/>
            <person name="Henrissat B."/>
            <person name="Grigoriev I.V."/>
            <person name="Hibbett D.S."/>
            <person name="Martin F."/>
        </authorList>
    </citation>
    <scope>NUCLEOTIDE SEQUENCE [LARGE SCALE GENOMIC DNA]</scope>
    <source>
        <strain evidence="2">Marx 270</strain>
    </source>
</reference>
<dbReference type="InParanoid" id="A0A0C3PN54"/>
<organism evidence="1 2">
    <name type="scientific">Pisolithus tinctorius Marx 270</name>
    <dbReference type="NCBI Taxonomy" id="870435"/>
    <lineage>
        <taxon>Eukaryota</taxon>
        <taxon>Fungi</taxon>
        <taxon>Dikarya</taxon>
        <taxon>Basidiomycota</taxon>
        <taxon>Agaricomycotina</taxon>
        <taxon>Agaricomycetes</taxon>
        <taxon>Agaricomycetidae</taxon>
        <taxon>Boletales</taxon>
        <taxon>Sclerodermatineae</taxon>
        <taxon>Pisolithaceae</taxon>
        <taxon>Pisolithus</taxon>
    </lineage>
</organism>
<dbReference type="Proteomes" id="UP000054217">
    <property type="component" value="Unassembled WGS sequence"/>
</dbReference>
<dbReference type="HOGENOM" id="CLU_1555882_0_0_1"/>
<proteinExistence type="predicted"/>
<sequence>MLGGVILEWLAGGRHVQLRFLIVVSIAQSSLAKYHGSISERLKLSRTFYFLIDRSRVVWKHFRFVHDLATPRSRDRRKHTHFFEAERRDLDCAKYKPRTTVVDFAPSQNCPISPAKIIFTPPNGLSFPAGSSAFADAMRSAISFTINVVDPPDFADRNGPPYTLKHESCIHL</sequence>
<dbReference type="AlphaFoldDB" id="A0A0C3PN54"/>
<name>A0A0C3PN54_PISTI</name>
<keyword evidence="2" id="KW-1185">Reference proteome</keyword>
<evidence type="ECO:0000313" key="1">
    <source>
        <dbReference type="EMBL" id="KIO09809.1"/>
    </source>
</evidence>
<gene>
    <name evidence="1" type="ORF">M404DRAFT_21519</name>
</gene>
<protein>
    <submittedName>
        <fullName evidence="1">Uncharacterized protein</fullName>
    </submittedName>
</protein>
<evidence type="ECO:0000313" key="2">
    <source>
        <dbReference type="Proteomes" id="UP000054217"/>
    </source>
</evidence>
<dbReference type="EMBL" id="KN831953">
    <property type="protein sequence ID" value="KIO09809.1"/>
    <property type="molecule type" value="Genomic_DNA"/>
</dbReference>
<reference evidence="1 2" key="1">
    <citation type="submission" date="2014-04" db="EMBL/GenBank/DDBJ databases">
        <authorList>
            <consortium name="DOE Joint Genome Institute"/>
            <person name="Kuo A."/>
            <person name="Kohler A."/>
            <person name="Costa M.D."/>
            <person name="Nagy L.G."/>
            <person name="Floudas D."/>
            <person name="Copeland A."/>
            <person name="Barry K.W."/>
            <person name="Cichocki N."/>
            <person name="Veneault-Fourrey C."/>
            <person name="LaButti K."/>
            <person name="Lindquist E.A."/>
            <person name="Lipzen A."/>
            <person name="Lundell T."/>
            <person name="Morin E."/>
            <person name="Murat C."/>
            <person name="Sun H."/>
            <person name="Tunlid A."/>
            <person name="Henrissat B."/>
            <person name="Grigoriev I.V."/>
            <person name="Hibbett D.S."/>
            <person name="Martin F."/>
            <person name="Nordberg H.P."/>
            <person name="Cantor M.N."/>
            <person name="Hua S.X."/>
        </authorList>
    </citation>
    <scope>NUCLEOTIDE SEQUENCE [LARGE SCALE GENOMIC DNA]</scope>
    <source>
        <strain evidence="1 2">Marx 270</strain>
    </source>
</reference>